<keyword evidence="4" id="KW-1185">Reference proteome</keyword>
<accession>A0A423U8C5</accession>
<evidence type="ECO:0000313" key="4">
    <source>
        <dbReference type="Proteomes" id="UP000283509"/>
    </source>
</evidence>
<proteinExistence type="predicted"/>
<evidence type="ECO:0000313" key="3">
    <source>
        <dbReference type="EMBL" id="ROT84949.1"/>
    </source>
</evidence>
<dbReference type="EMBL" id="QCYY01000463">
    <property type="protein sequence ID" value="ROT84949.1"/>
    <property type="molecule type" value="Genomic_DNA"/>
</dbReference>
<organism evidence="3 4">
    <name type="scientific">Penaeus vannamei</name>
    <name type="common">Whiteleg shrimp</name>
    <name type="synonym">Litopenaeus vannamei</name>
    <dbReference type="NCBI Taxonomy" id="6689"/>
    <lineage>
        <taxon>Eukaryota</taxon>
        <taxon>Metazoa</taxon>
        <taxon>Ecdysozoa</taxon>
        <taxon>Arthropoda</taxon>
        <taxon>Crustacea</taxon>
        <taxon>Multicrustacea</taxon>
        <taxon>Malacostraca</taxon>
        <taxon>Eumalacostraca</taxon>
        <taxon>Eucarida</taxon>
        <taxon>Decapoda</taxon>
        <taxon>Dendrobranchiata</taxon>
        <taxon>Penaeoidea</taxon>
        <taxon>Penaeidae</taxon>
        <taxon>Penaeus</taxon>
    </lineage>
</organism>
<keyword evidence="2" id="KW-0732">Signal</keyword>
<dbReference type="Proteomes" id="UP000283509">
    <property type="component" value="Unassembled WGS sequence"/>
</dbReference>
<reference evidence="3 4" key="2">
    <citation type="submission" date="2019-01" db="EMBL/GenBank/DDBJ databases">
        <title>The decoding of complex shrimp genome reveals the adaptation for benthos swimmer, frequently molting mechanism and breeding impact on genome.</title>
        <authorList>
            <person name="Sun Y."/>
            <person name="Gao Y."/>
            <person name="Yu Y."/>
        </authorList>
    </citation>
    <scope>NUCLEOTIDE SEQUENCE [LARGE SCALE GENOMIC DNA]</scope>
    <source>
        <tissue evidence="3">Muscle</tissue>
    </source>
</reference>
<comment type="caution">
    <text evidence="3">The sequence shown here is derived from an EMBL/GenBank/DDBJ whole genome shotgun (WGS) entry which is preliminary data.</text>
</comment>
<feature type="region of interest" description="Disordered" evidence="1">
    <location>
        <begin position="206"/>
        <end position="225"/>
    </location>
</feature>
<name>A0A423U8C5_PENVA</name>
<evidence type="ECO:0000256" key="2">
    <source>
        <dbReference type="SAM" id="SignalP"/>
    </source>
</evidence>
<evidence type="ECO:0000256" key="1">
    <source>
        <dbReference type="SAM" id="MobiDB-lite"/>
    </source>
</evidence>
<feature type="chain" id="PRO_5019347114" evidence="2">
    <location>
        <begin position="20"/>
        <end position="225"/>
    </location>
</feature>
<gene>
    <name evidence="3" type="ORF">C7M84_021756</name>
</gene>
<feature type="compositionally biased region" description="Polar residues" evidence="1">
    <location>
        <begin position="123"/>
        <end position="137"/>
    </location>
</feature>
<feature type="region of interest" description="Disordered" evidence="1">
    <location>
        <begin position="83"/>
        <end position="178"/>
    </location>
</feature>
<sequence length="225" mass="23035">MTRALVVLLVWACASMVGGDYSSQPKPSFVIRPAGPSRQHAWVGYGYTDHLPLSIPKPYFIPKWVPHMDPTYTAFWVAQTPAPPRGHGAHGAHGGHKAAAPAGSIPSGFGPPKGNSVVAATHDSYSSPSKQHASSGGSFKATPHSAPKPQAPLLTAPIPPAPLPLASTEDPLATFAPAPLGSPSLVRGSRPAPQLFNSPVPVAHSGASNAVVSDGGAGESSYSQL</sequence>
<protein>
    <submittedName>
        <fullName evidence="3">Uncharacterized protein</fullName>
    </submittedName>
</protein>
<feature type="signal peptide" evidence="2">
    <location>
        <begin position="1"/>
        <end position="19"/>
    </location>
</feature>
<dbReference type="AlphaFoldDB" id="A0A423U8C5"/>
<reference evidence="3 4" key="1">
    <citation type="submission" date="2018-04" db="EMBL/GenBank/DDBJ databases">
        <authorList>
            <person name="Zhang X."/>
            <person name="Yuan J."/>
            <person name="Li F."/>
            <person name="Xiang J."/>
        </authorList>
    </citation>
    <scope>NUCLEOTIDE SEQUENCE [LARGE SCALE GENOMIC DNA]</scope>
    <source>
        <tissue evidence="3">Muscle</tissue>
    </source>
</reference>
<feature type="compositionally biased region" description="Basic residues" evidence="1">
    <location>
        <begin position="87"/>
        <end position="96"/>
    </location>
</feature>